<dbReference type="SUPFAM" id="SSF52075">
    <property type="entry name" value="Outer arm dynein light chain 1"/>
    <property type="match status" value="1"/>
</dbReference>
<dbReference type="PROSITE" id="PS00856">
    <property type="entry name" value="GUANYLATE_KINASE_1"/>
    <property type="match status" value="1"/>
</dbReference>
<dbReference type="InterPro" id="IPR008145">
    <property type="entry name" value="GK/Ca_channel_bsu"/>
</dbReference>
<feature type="region of interest" description="Disordered" evidence="4">
    <location>
        <begin position="611"/>
        <end position="638"/>
    </location>
</feature>
<evidence type="ECO:0000256" key="2">
    <source>
        <dbReference type="ARBA" id="ARBA00022679"/>
    </source>
</evidence>
<dbReference type="PROSITE" id="PS51450">
    <property type="entry name" value="LRR"/>
    <property type="match status" value="1"/>
</dbReference>
<dbReference type="Gene3D" id="3.80.10.10">
    <property type="entry name" value="Ribonuclease Inhibitor"/>
    <property type="match status" value="1"/>
</dbReference>
<dbReference type="InterPro" id="IPR027417">
    <property type="entry name" value="P-loop_NTPase"/>
</dbReference>
<evidence type="ECO:0000256" key="4">
    <source>
        <dbReference type="SAM" id="MobiDB-lite"/>
    </source>
</evidence>
<dbReference type="InterPro" id="IPR001611">
    <property type="entry name" value="Leu-rich_rpt"/>
</dbReference>
<dbReference type="Pfam" id="PF00625">
    <property type="entry name" value="Guanylate_kin"/>
    <property type="match status" value="1"/>
</dbReference>
<evidence type="ECO:0000256" key="1">
    <source>
        <dbReference type="ARBA" id="ARBA00005790"/>
    </source>
</evidence>
<feature type="domain" description="Guanylate kinase-like" evidence="5">
    <location>
        <begin position="320"/>
        <end position="418"/>
    </location>
</feature>
<organism evidence="6 7">
    <name type="scientific">Diabrotica virgifera virgifera</name>
    <name type="common">western corn rootworm</name>
    <dbReference type="NCBI Taxonomy" id="50390"/>
    <lineage>
        <taxon>Eukaryota</taxon>
        <taxon>Metazoa</taxon>
        <taxon>Ecdysozoa</taxon>
        <taxon>Arthropoda</taxon>
        <taxon>Hexapoda</taxon>
        <taxon>Insecta</taxon>
        <taxon>Pterygota</taxon>
        <taxon>Neoptera</taxon>
        <taxon>Endopterygota</taxon>
        <taxon>Coleoptera</taxon>
        <taxon>Polyphaga</taxon>
        <taxon>Cucujiformia</taxon>
        <taxon>Chrysomeloidea</taxon>
        <taxon>Chrysomelidae</taxon>
        <taxon>Galerucinae</taxon>
        <taxon>Diabroticina</taxon>
        <taxon>Diabroticites</taxon>
        <taxon>Diabrotica</taxon>
    </lineage>
</organism>
<protein>
    <recommendedName>
        <fullName evidence="5">Guanylate kinase-like domain-containing protein</fullName>
    </recommendedName>
</protein>
<evidence type="ECO:0000313" key="6">
    <source>
        <dbReference type="EnsemblMetazoa" id="XP_050510905.1"/>
    </source>
</evidence>
<keyword evidence="3" id="KW-0418">Kinase</keyword>
<dbReference type="EnsemblMetazoa" id="XM_050654948.1">
    <property type="protein sequence ID" value="XP_050510905.1"/>
    <property type="gene ID" value="LOC126887424"/>
</dbReference>
<feature type="compositionally biased region" description="Basic and acidic residues" evidence="4">
    <location>
        <begin position="626"/>
        <end position="638"/>
    </location>
</feature>
<dbReference type="PANTHER" id="PTHR23117">
    <property type="entry name" value="GUANYLATE KINASE-RELATED"/>
    <property type="match status" value="1"/>
</dbReference>
<dbReference type="InterPro" id="IPR032675">
    <property type="entry name" value="LRR_dom_sf"/>
</dbReference>
<dbReference type="SMART" id="SM00072">
    <property type="entry name" value="GuKc"/>
    <property type="match status" value="1"/>
</dbReference>
<dbReference type="SUPFAM" id="SSF52540">
    <property type="entry name" value="P-loop containing nucleoside triphosphate hydrolases"/>
    <property type="match status" value="1"/>
</dbReference>
<dbReference type="InterPro" id="IPR020590">
    <property type="entry name" value="Guanylate_kinase_CS"/>
</dbReference>
<proteinExistence type="inferred from homology"/>
<dbReference type="PANTHER" id="PTHR23117:SF13">
    <property type="entry name" value="GUANYLATE KINASE"/>
    <property type="match status" value="1"/>
</dbReference>
<dbReference type="PROSITE" id="PS50052">
    <property type="entry name" value="GUANYLATE_KINASE_2"/>
    <property type="match status" value="1"/>
</dbReference>
<reference evidence="6" key="1">
    <citation type="submission" date="2025-05" db="UniProtKB">
        <authorList>
            <consortium name="EnsemblMetazoa"/>
        </authorList>
    </citation>
    <scope>IDENTIFICATION</scope>
</reference>
<dbReference type="GeneID" id="126887424"/>
<comment type="similarity">
    <text evidence="1">Belongs to the guanylate kinase family.</text>
</comment>
<accession>A0ABM5KL33</accession>
<dbReference type="Proteomes" id="UP001652700">
    <property type="component" value="Unplaced"/>
</dbReference>
<evidence type="ECO:0000313" key="7">
    <source>
        <dbReference type="Proteomes" id="UP001652700"/>
    </source>
</evidence>
<name>A0ABM5KL33_DIAVI</name>
<keyword evidence="7" id="KW-1185">Reference proteome</keyword>
<evidence type="ECO:0000259" key="5">
    <source>
        <dbReference type="PROSITE" id="PS50052"/>
    </source>
</evidence>
<dbReference type="InterPro" id="IPR008144">
    <property type="entry name" value="Guanylate_kin-like_dom"/>
</dbReference>
<dbReference type="RefSeq" id="XP_050510905.1">
    <property type="nucleotide sequence ID" value="XM_050654948.1"/>
</dbReference>
<keyword evidence="2" id="KW-0808">Transferase</keyword>
<sequence length="819" mass="94052">MKQRQIRHPIKLHESLINYYASPAPSIGTPDIHSEVYSDSLEDSSCSESSDIVVDELSSDIHKLLWDPWSRNRFSKNPWSDKERPHVRINRYKDMKLTPVERAGKLSRRAIASCLTYLEKSPYDQNYALCKCQLNDKTLIDISEIRRYHYIQYLNIAHNFIVTLEPLSEMPFLQYLDASFNSIEQAFDFSPPLYLTTVNYSGNKIVHIPNLKRFWSIVHLNMSYNKIREIRGLQRLKLNLTENIVANTPHFQKMCLRTFPRLQSLNDNQVTAEQKVEACTKEGVNPIYTSHVCRTQLLLLDTLQKSNIGPQVFPYDQPPPNVIAVIGPPASRKTITINNFFEEYGRIQLGVSHTSRKKRPSEIDGKNYYFIEKEEFVDMIKRAEFISATEFNGSHYGITHKELVKGIDSIVIFLCDLKTALTLKISGVNIKLVLALPKDELLHIKWAKDIYSLEEANYLDYTELLVVPVSASIRPVASGAYADDDIFEEDSGSMVLDTDESYSSVNEEVINDVSPCDDPQQENPGDLIYSSVHSECSMQSNVMVMDSQRVMDKFDSLKQSQETKLAQYLQNINYDQKFGLQQKKNLSENIPGTVDEIVNLRKSELDEKSSIISAGSIQPHKKHKISEKSGSNEKINDDSSKRVSFHHFDFSFMYGEESLSAQPRREQLRSISDAHILKGFRSQIDENPLLSVLSCTDIKEKASRTVYTSMTDRIHALRYDKLAPFFKRIIDIKNMLLQLHWQNPGLFHTVIFTDYPGDCVNGLKDVARGMMTTLGATKNYKDPNLLKNHPDFQEVIKLRLANMKLHENPFTRIYEELKI</sequence>
<dbReference type="Gene3D" id="3.40.50.300">
    <property type="entry name" value="P-loop containing nucleotide triphosphate hydrolases"/>
    <property type="match status" value="1"/>
</dbReference>
<evidence type="ECO:0000256" key="3">
    <source>
        <dbReference type="ARBA" id="ARBA00022777"/>
    </source>
</evidence>